<feature type="region of interest" description="Disordered" evidence="1">
    <location>
        <begin position="1"/>
        <end position="22"/>
    </location>
</feature>
<evidence type="ECO:0000313" key="2">
    <source>
        <dbReference type="EMBL" id="KAF1922531.1"/>
    </source>
</evidence>
<dbReference type="RefSeq" id="XP_033442784.1">
    <property type="nucleotide sequence ID" value="XM_033589604.1"/>
</dbReference>
<accession>A0A6A5R3A1</accession>
<organism evidence="2 3">
    <name type="scientific">Didymella exigua CBS 183.55</name>
    <dbReference type="NCBI Taxonomy" id="1150837"/>
    <lineage>
        <taxon>Eukaryota</taxon>
        <taxon>Fungi</taxon>
        <taxon>Dikarya</taxon>
        <taxon>Ascomycota</taxon>
        <taxon>Pezizomycotina</taxon>
        <taxon>Dothideomycetes</taxon>
        <taxon>Pleosporomycetidae</taxon>
        <taxon>Pleosporales</taxon>
        <taxon>Pleosporineae</taxon>
        <taxon>Didymellaceae</taxon>
        <taxon>Didymella</taxon>
    </lineage>
</organism>
<proteinExistence type="predicted"/>
<name>A0A6A5R3A1_9PLEO</name>
<protein>
    <submittedName>
        <fullName evidence="2">Uncharacterized protein</fullName>
    </submittedName>
</protein>
<reference evidence="2" key="1">
    <citation type="journal article" date="2020" name="Stud. Mycol.">
        <title>101 Dothideomycetes genomes: a test case for predicting lifestyles and emergence of pathogens.</title>
        <authorList>
            <person name="Haridas S."/>
            <person name="Albert R."/>
            <person name="Binder M."/>
            <person name="Bloem J."/>
            <person name="Labutti K."/>
            <person name="Salamov A."/>
            <person name="Andreopoulos B."/>
            <person name="Baker S."/>
            <person name="Barry K."/>
            <person name="Bills G."/>
            <person name="Bluhm B."/>
            <person name="Cannon C."/>
            <person name="Castanera R."/>
            <person name="Culley D."/>
            <person name="Daum C."/>
            <person name="Ezra D."/>
            <person name="Gonzalez J."/>
            <person name="Henrissat B."/>
            <person name="Kuo A."/>
            <person name="Liang C."/>
            <person name="Lipzen A."/>
            <person name="Lutzoni F."/>
            <person name="Magnuson J."/>
            <person name="Mondo S."/>
            <person name="Nolan M."/>
            <person name="Ohm R."/>
            <person name="Pangilinan J."/>
            <person name="Park H.-J."/>
            <person name="Ramirez L."/>
            <person name="Alfaro M."/>
            <person name="Sun H."/>
            <person name="Tritt A."/>
            <person name="Yoshinaga Y."/>
            <person name="Zwiers L.-H."/>
            <person name="Turgeon B."/>
            <person name="Goodwin S."/>
            <person name="Spatafora J."/>
            <person name="Crous P."/>
            <person name="Grigoriev I."/>
        </authorList>
    </citation>
    <scope>NUCLEOTIDE SEQUENCE</scope>
    <source>
        <strain evidence="2">CBS 183.55</strain>
    </source>
</reference>
<gene>
    <name evidence="2" type="ORF">M421DRAFT_354795</name>
</gene>
<evidence type="ECO:0000256" key="1">
    <source>
        <dbReference type="SAM" id="MobiDB-lite"/>
    </source>
</evidence>
<feature type="region of interest" description="Disordered" evidence="1">
    <location>
        <begin position="103"/>
        <end position="122"/>
    </location>
</feature>
<keyword evidence="3" id="KW-1185">Reference proteome</keyword>
<sequence>MSGQTRGHHDTTSPQLVRPGADRSSSLLLHGRFSDRYASNNRLSMQLLLTPGEDNHVRLDPGRPSLGEVLASLARDTLVLWSKNAPCGQCLACTTQNSNIALSTPKTGQRMPKTGQRTPKTGQRTLTERIATWPTHPAPRHNAVECRLQLCVPAQAAVAAHARRAVLVKASERSSTTGTLRSHCRTRTRTTTRLMRGSGARQIRWCART</sequence>
<dbReference type="EMBL" id="ML979023">
    <property type="protein sequence ID" value="KAF1922531.1"/>
    <property type="molecule type" value="Genomic_DNA"/>
</dbReference>
<dbReference type="GeneID" id="54347252"/>
<dbReference type="AlphaFoldDB" id="A0A6A5R3A1"/>
<evidence type="ECO:0000313" key="3">
    <source>
        <dbReference type="Proteomes" id="UP000800082"/>
    </source>
</evidence>
<dbReference type="Proteomes" id="UP000800082">
    <property type="component" value="Unassembled WGS sequence"/>
</dbReference>